<dbReference type="Proteomes" id="UP000315095">
    <property type="component" value="Unassembled WGS sequence"/>
</dbReference>
<dbReference type="GO" id="GO:0016020">
    <property type="term" value="C:membrane"/>
    <property type="evidence" value="ECO:0007669"/>
    <property type="project" value="UniProtKB-SubCell"/>
</dbReference>
<evidence type="ECO:0000313" key="8">
    <source>
        <dbReference type="EMBL" id="GCE85048.1"/>
    </source>
</evidence>
<evidence type="ECO:0000256" key="3">
    <source>
        <dbReference type="ARBA" id="ARBA00022692"/>
    </source>
</evidence>
<dbReference type="PANTHER" id="PTHR43495:SF5">
    <property type="entry name" value="GAMMA-AMINOBUTYRIC ACID PERMEASE"/>
    <property type="match status" value="1"/>
</dbReference>
<dbReference type="GO" id="GO:0055085">
    <property type="term" value="P:transmembrane transport"/>
    <property type="evidence" value="ECO:0007669"/>
    <property type="project" value="InterPro"/>
</dbReference>
<feature type="transmembrane region" description="Helical" evidence="6">
    <location>
        <begin position="198"/>
        <end position="224"/>
    </location>
</feature>
<keyword evidence="4 6" id="KW-1133">Transmembrane helix</keyword>
<evidence type="ECO:0000256" key="1">
    <source>
        <dbReference type="ARBA" id="ARBA00004141"/>
    </source>
</evidence>
<name>A0A4P5NTF0_9PROT</name>
<sequence length="464" mass="49659">MTTSTPDRSPVIQGAHRLAGWHVSMISVGGIIGAGLFVGTSATIAASGPAVLLSYLGAGAIVWCVMLVLGDLTLRHDTRGSFISHIGAVLGQSSGFVTGWSYVFLWVVTGGAQAVAGGMIISDLCGIHPLSGSMGLVAVALLLNMLPVRAYGRSEAVLSILKLVALAAFMVLGVAWMVRTPHAGGQIRENLLGHGGFFPLGTWAVPAVIPMIVQTFTGCEIAFVASVDSADPARNIQRAITRLPFIVLLFYLGSVLMIVCLRPWTQIVPGHSPFLLVMRYLDIPFAESVAIGMTLMAVMSCLNSSKYVVSRILRELAGLGCAPALLARATPGGAPVMAVILTTSLEVLIILSAAWSPSHVYTVLLGASGNLILFCYFMASLACLRIDPMWRRTQILAALCIIIMASLFISIPFYPNLRFEGLIALMIVSMIYASGFIFKLKRKRTYRHSNHDALRYDASHLELK</sequence>
<evidence type="ECO:0000256" key="2">
    <source>
        <dbReference type="ARBA" id="ARBA00022448"/>
    </source>
</evidence>
<evidence type="ECO:0000259" key="7">
    <source>
        <dbReference type="Pfam" id="PF00324"/>
    </source>
</evidence>
<feature type="transmembrane region" description="Helical" evidence="6">
    <location>
        <begin position="421"/>
        <end position="438"/>
    </location>
</feature>
<feature type="transmembrane region" description="Helical" evidence="6">
    <location>
        <begin position="396"/>
        <end position="415"/>
    </location>
</feature>
<accession>A0A4P5NTF0</accession>
<feature type="transmembrane region" description="Helical" evidence="6">
    <location>
        <begin position="336"/>
        <end position="355"/>
    </location>
</feature>
<feature type="transmembrane region" description="Helical" evidence="6">
    <location>
        <begin position="52"/>
        <end position="74"/>
    </location>
</feature>
<dbReference type="PANTHER" id="PTHR43495">
    <property type="entry name" value="GABA PERMEASE"/>
    <property type="match status" value="1"/>
</dbReference>
<keyword evidence="9" id="KW-1185">Reference proteome</keyword>
<dbReference type="Gene3D" id="1.20.1740.10">
    <property type="entry name" value="Amino acid/polyamine transporter I"/>
    <property type="match status" value="1"/>
</dbReference>
<evidence type="ECO:0000256" key="5">
    <source>
        <dbReference type="ARBA" id="ARBA00023136"/>
    </source>
</evidence>
<feature type="transmembrane region" description="Helical" evidence="6">
    <location>
        <begin position="361"/>
        <end position="384"/>
    </location>
</feature>
<keyword evidence="3 6" id="KW-0812">Transmembrane</keyword>
<dbReference type="Pfam" id="PF00324">
    <property type="entry name" value="AA_permease"/>
    <property type="match status" value="1"/>
</dbReference>
<dbReference type="AlphaFoldDB" id="A0A4P5NTF0"/>
<dbReference type="PIRSF" id="PIRSF006060">
    <property type="entry name" value="AA_transporter"/>
    <property type="match status" value="1"/>
</dbReference>
<comment type="subcellular location">
    <subcellularLocation>
        <location evidence="1">Membrane</location>
        <topology evidence="1">Multi-pass membrane protein</topology>
    </subcellularLocation>
</comment>
<feature type="transmembrane region" description="Helical" evidence="6">
    <location>
        <begin position="156"/>
        <end position="178"/>
    </location>
</feature>
<reference evidence="9" key="1">
    <citation type="submission" date="2017-01" db="EMBL/GenBank/DDBJ databases">
        <title>Komagataeibacter sp. MSKU9 whole genome sequencing project.</title>
        <authorList>
            <person name="Matsutani M."/>
            <person name="Naloka K."/>
            <person name="Theeragool G."/>
            <person name="Yakushi T."/>
            <person name="Matsushita K."/>
        </authorList>
    </citation>
    <scope>NUCLEOTIDE SEQUENCE [LARGE SCALE GENOMIC DNA]</scope>
    <source>
        <strain evidence="9">MSKU9</strain>
    </source>
</reference>
<evidence type="ECO:0000256" key="4">
    <source>
        <dbReference type="ARBA" id="ARBA00022989"/>
    </source>
</evidence>
<organism evidence="8 9">
    <name type="scientific">Komagataeibacter diospyri</name>
    <dbReference type="NCBI Taxonomy" id="1932662"/>
    <lineage>
        <taxon>Bacteria</taxon>
        <taxon>Pseudomonadati</taxon>
        <taxon>Pseudomonadota</taxon>
        <taxon>Alphaproteobacteria</taxon>
        <taxon>Acetobacterales</taxon>
        <taxon>Acetobacteraceae</taxon>
        <taxon>Komagataeibacter</taxon>
    </lineage>
</organism>
<feature type="transmembrane region" description="Helical" evidence="6">
    <location>
        <begin position="86"/>
        <end position="108"/>
    </location>
</feature>
<evidence type="ECO:0000313" key="9">
    <source>
        <dbReference type="Proteomes" id="UP000315095"/>
    </source>
</evidence>
<feature type="domain" description="Amino acid permease/ SLC12A" evidence="7">
    <location>
        <begin position="22"/>
        <end position="399"/>
    </location>
</feature>
<feature type="transmembrane region" description="Helical" evidence="6">
    <location>
        <begin position="285"/>
        <end position="304"/>
    </location>
</feature>
<feature type="transmembrane region" description="Helical" evidence="6">
    <location>
        <begin position="21"/>
        <end position="46"/>
    </location>
</feature>
<evidence type="ECO:0000256" key="6">
    <source>
        <dbReference type="SAM" id="Phobius"/>
    </source>
</evidence>
<protein>
    <submittedName>
        <fullName evidence="8">Gamma-aminobutyrate permease</fullName>
    </submittedName>
</protein>
<dbReference type="EMBL" id="BDLU01000068">
    <property type="protein sequence ID" value="GCE85048.1"/>
    <property type="molecule type" value="Genomic_DNA"/>
</dbReference>
<feature type="transmembrane region" description="Helical" evidence="6">
    <location>
        <begin position="245"/>
        <end position="265"/>
    </location>
</feature>
<comment type="caution">
    <text evidence="8">The sequence shown here is derived from an EMBL/GenBank/DDBJ whole genome shotgun (WGS) entry which is preliminary data.</text>
</comment>
<proteinExistence type="predicted"/>
<dbReference type="RefSeq" id="WP_227002528.1">
    <property type="nucleotide sequence ID" value="NZ_BDLU01000068.1"/>
</dbReference>
<keyword evidence="5 6" id="KW-0472">Membrane</keyword>
<feature type="transmembrane region" description="Helical" evidence="6">
    <location>
        <begin position="120"/>
        <end position="144"/>
    </location>
</feature>
<keyword evidence="2" id="KW-0813">Transport</keyword>
<dbReference type="InterPro" id="IPR004841">
    <property type="entry name" value="AA-permease/SLC12A_dom"/>
</dbReference>
<gene>
    <name evidence="8" type="primary">gabP</name>
    <name evidence="8" type="ORF">MSKU9_3189</name>
</gene>